<feature type="compositionally biased region" description="Polar residues" evidence="8">
    <location>
        <begin position="1012"/>
        <end position="1025"/>
    </location>
</feature>
<evidence type="ECO:0000256" key="6">
    <source>
        <dbReference type="ARBA" id="ARBA00022932"/>
    </source>
</evidence>
<dbReference type="GO" id="GO:0005760">
    <property type="term" value="C:gamma DNA polymerase complex"/>
    <property type="evidence" value="ECO:0007669"/>
    <property type="project" value="InterPro"/>
</dbReference>
<dbReference type="Pfam" id="PF04051">
    <property type="entry name" value="TRAPP"/>
    <property type="match status" value="1"/>
</dbReference>
<comment type="subcellular location">
    <subcellularLocation>
        <location evidence="1">Golgi apparatus</location>
        <location evidence="1">cis-Golgi network</location>
    </subcellularLocation>
</comment>
<evidence type="ECO:0000256" key="5">
    <source>
        <dbReference type="ARBA" id="ARBA00022695"/>
    </source>
</evidence>
<dbReference type="Gene3D" id="1.10.150.20">
    <property type="entry name" value="5' to 3' exonuclease, C-terminal subdomain"/>
    <property type="match status" value="2"/>
</dbReference>
<dbReference type="GO" id="GO:0003677">
    <property type="term" value="F:DNA binding"/>
    <property type="evidence" value="ECO:0007669"/>
    <property type="project" value="InterPro"/>
</dbReference>
<dbReference type="STRING" id="6265.A0A0B2VQQ3"/>
<dbReference type="PANTHER" id="PTHR10267">
    <property type="entry name" value="DNA POLYMERASE SUBUNIT GAMMA-1"/>
    <property type="match status" value="1"/>
</dbReference>
<evidence type="ECO:0000256" key="3">
    <source>
        <dbReference type="ARBA" id="ARBA00012417"/>
    </source>
</evidence>
<dbReference type="GO" id="GO:0048193">
    <property type="term" value="P:Golgi vesicle transport"/>
    <property type="evidence" value="ECO:0007669"/>
    <property type="project" value="InterPro"/>
</dbReference>
<dbReference type="InterPro" id="IPR019760">
    <property type="entry name" value="DNA-dir_DNA_pol_A_CS"/>
</dbReference>
<proteinExistence type="inferred from homology"/>
<dbReference type="InterPro" id="IPR024096">
    <property type="entry name" value="NO_sig/Golgi_transp_ligand-bd"/>
</dbReference>
<accession>A0A0B2VQQ3</accession>
<dbReference type="InterPro" id="IPR041336">
    <property type="entry name" value="DNApol_Exo"/>
</dbReference>
<keyword evidence="6" id="KW-0239">DNA-directed DNA polymerase</keyword>
<dbReference type="InterPro" id="IPR001098">
    <property type="entry name" value="DNA-dir_DNA_pol_A_palm_dom"/>
</dbReference>
<dbReference type="SUPFAM" id="SSF111126">
    <property type="entry name" value="Ligand-binding domain in the NO signalling and Golgi transport"/>
    <property type="match status" value="1"/>
</dbReference>
<keyword evidence="5" id="KW-0548">Nucleotidyltransferase</keyword>
<feature type="region of interest" description="Disordered" evidence="8">
    <location>
        <begin position="1012"/>
        <end position="1037"/>
    </location>
</feature>
<evidence type="ECO:0000313" key="10">
    <source>
        <dbReference type="EMBL" id="KHN85861.1"/>
    </source>
</evidence>
<evidence type="ECO:0000256" key="4">
    <source>
        <dbReference type="ARBA" id="ARBA00022679"/>
    </source>
</evidence>
<dbReference type="CDD" id="cd14943">
    <property type="entry name" value="TRAPPC5_Trs31"/>
    <property type="match status" value="1"/>
</dbReference>
<feature type="compositionally biased region" description="Polar residues" evidence="8">
    <location>
        <begin position="491"/>
        <end position="535"/>
    </location>
</feature>
<dbReference type="PRINTS" id="PR00867">
    <property type="entry name" value="DNAPOLG"/>
</dbReference>
<evidence type="ECO:0000256" key="7">
    <source>
        <dbReference type="ARBA" id="ARBA00031966"/>
    </source>
</evidence>
<name>A0A0B2VQQ3_TOXCA</name>
<dbReference type="EC" id="2.7.7.7" evidence="3"/>
<dbReference type="OrthoDB" id="5588663at2759"/>
<dbReference type="InterPro" id="IPR002297">
    <property type="entry name" value="DNA-dir_DNA_pol_A_mt"/>
</dbReference>
<evidence type="ECO:0000256" key="2">
    <source>
        <dbReference type="ARBA" id="ARBA00006218"/>
    </source>
</evidence>
<dbReference type="Pfam" id="PF18136">
    <property type="entry name" value="DNApol_Exo"/>
    <property type="match status" value="1"/>
</dbReference>
<sequence>MVKGCNDKQSGFWMFLSQVVQPQILRCEGRRIGGEELKIKGSPMWTALSDEERQRWKDKAKAFNNSTAGRADQKKKREWFRERKSRLAQPLNASQQGHQSRMKQSLIMPPSGRVDEIDQQARVYFDPDSSDFIWKREHDVNELVGQYTWRFGQQSTAAKECYFLNKTMWIAAVNVYYQDGERMVPSEISLIKFRIGDGFDDQRNFILALPFNNLPPEHCKDNAVCNEERTAIRIDRRGNQLTEALRKDIENVWEEIKEFTDLDGVGQKILVCADQWNEVVGSFYTLHSAVHETAFSRVETRFVTMEDYFMAMAVTMLEVECDEEMKLCVSAEMREKWPGAIEFDRVTCPYHYQFRFRNECQTRSCSMFVAHQAVDDVECVASSQQVSESVSRTATGIVASQPLPYRVSGYAFVQPAEIREAPQVYRAQSEVGLMREINGHSNEWRQSEPDLLQFLDEHLKSSSHKLEIDQVQVRSDGGSSASFLSGGRGTAGQQSFDHVTTRPSQSFGRSQQIECTGDGSEQSRSVSGPAVQQHQAYKFRKTQPLMSKSSRHNSLDYQSEHLVQMTSDSAARGCGGHEDQLGSKPHLMRFVERNDHVTRDRAEEEEISDCDKLANIDLGGFMPATENMSPVYGSHDFQRRRSNSRNRFPQTSGITQCSRRIGSGVAKTYSQQTCVDHITAAMNREWLEEEVEGVSGTANNISHGDRSMRPSSSAGMLTKAASALPINPSSWYVKTHERAIASVASGRGSTATVDEPLAAQLIDASTVQHPTFSKEPSSGHDAEPTPIRYRDASKMGWSDLNVLEGADEWISSLGGYIVRISVAKPYGHRSENTVPIGRLIATAELSQLVKVNLSSFALLFAEMIRFANNRSNSVTDLQDKLADYGKFVGSRLLDVIVLREKGYRRETKLLNMLMFVKGTVWKNLFNKEADKLERSNDDPCQYLLIEKEPIVNTYISVPKDKGGLNCASFIAGIVEAILQMLTSTRRLFIFARHAYFSAHLLRSTVVASGSEQTPELLNSATESQPSTSTGGSAHHSSLKRISLVPARIHRHLFGDGPTPSNVSEDIYESLELPELYGSNLQEHFYKLGEMQTLEYRKQLDLAANMRTIPNMPKKWAYQAGWTKYNSSDGKWQKVEYPEEKLLFFDVEVCVTDGQLPTLAVALSPTAWYSWCSDRLIHNTPVPELCRLNDLIPLEPDGGSKNAKIVIGHNVAYDRSRVREQYLRRQTATRFWDTMSMAIPIYGMADHQMLLYEKNDLEEDERGHAGWVDDWKARVCKNSLAALHEKLCSQKSEFSINKSMQSFFVNEPIEEIRDNFQDLVRYCAEDVVACREIYQMLYTEFVERFPHPVTWQGMLEMSAVYLPITSNWRRFYSNCEHEAFKQNQRSTHGVIRAAQELANALLQNQRFKQDAWMWHEDWSCRNCAMPTWYTSLLKSKKLASTPIEELSAADVKLKSRVIPRLFGLCWGPYPLHFKADKGWGFLVPKVLINDTEAVPEISKASLRRGEEVDIPNRAILDVIAENIANGVGEVLLGEPACSVGAFNFHKLPHPKGGGANVGDPLAKDFHTEIEEGVLRATRYVSEFAAMLAGKKTTRFWGNYRARFNEQVTVWLDEEGKEGAIAPSVIPAGTVTRRAVHKLWLTAINPKDDEMIGTGLKSMVECSEGWNLVGADVDSQEQWIAALLGDSAMGTHTAGATPFSNMLLAGSKADHSDLHSVVAKEVGISRDKAKVLNYARLYGSGLNHAIEFLKQSGIGEDQAQRISEKLFTTTKGRSFSYVRLSQDINEHFRYFLENMCPKELRWNYIFLNGHYFLPDYRTQRGKLTQAFEEWISVEVEERLRAQGCTDFRRDLLIDQLYDNNRETRTLFSGGFESATFNYLELVVGEEEPRTPVLGCRLGYALEPLPKGVPDREYFLAKYKRSIINWVVQSSAVDFLHMLLTCMRWLCDKYDINARFVLSIHDEIRYLVASEDRYRCALALALSNMYVRAAISQKLGINELPLSVAFFSQVDIDRVLRKEVNAPCRTPDGNDVPPGEAIDMMAILEKTGGSLRNKL</sequence>
<dbReference type="Gene3D" id="3.30.70.370">
    <property type="match status" value="2"/>
</dbReference>
<dbReference type="InterPro" id="IPR007194">
    <property type="entry name" value="TRAPP_component"/>
</dbReference>
<dbReference type="GO" id="GO:0003887">
    <property type="term" value="F:DNA-directed DNA polymerase activity"/>
    <property type="evidence" value="ECO:0007669"/>
    <property type="project" value="UniProtKB-KW"/>
</dbReference>
<keyword evidence="4" id="KW-0808">Transferase</keyword>
<keyword evidence="11" id="KW-1185">Reference proteome</keyword>
<gene>
    <name evidence="10" type="primary">POLG</name>
    <name evidence="10" type="ORF">Tcan_11328</name>
</gene>
<dbReference type="SMART" id="SM00482">
    <property type="entry name" value="POLAc"/>
    <property type="match status" value="1"/>
</dbReference>
<dbReference type="Gene3D" id="3.30.420.390">
    <property type="match status" value="2"/>
</dbReference>
<dbReference type="InterPro" id="IPR016696">
    <property type="entry name" value="TRAPP-I_su5"/>
</dbReference>
<protein>
    <recommendedName>
        <fullName evidence="3">DNA-directed DNA polymerase</fullName>
        <ecNumber evidence="3">2.7.7.7</ecNumber>
    </recommendedName>
    <alternativeName>
        <fullName evidence="7">Mitochondrial DNA polymerase catalytic subunit</fullName>
    </alternativeName>
</protein>
<evidence type="ECO:0000256" key="1">
    <source>
        <dbReference type="ARBA" id="ARBA00004222"/>
    </source>
</evidence>
<organism evidence="10 11">
    <name type="scientific">Toxocara canis</name>
    <name type="common">Canine roundworm</name>
    <dbReference type="NCBI Taxonomy" id="6265"/>
    <lineage>
        <taxon>Eukaryota</taxon>
        <taxon>Metazoa</taxon>
        <taxon>Ecdysozoa</taxon>
        <taxon>Nematoda</taxon>
        <taxon>Chromadorea</taxon>
        <taxon>Rhabditida</taxon>
        <taxon>Spirurina</taxon>
        <taxon>Ascaridomorpha</taxon>
        <taxon>Ascaridoidea</taxon>
        <taxon>Toxocaridae</taxon>
        <taxon>Toxocara</taxon>
    </lineage>
</organism>
<evidence type="ECO:0000256" key="8">
    <source>
        <dbReference type="SAM" id="MobiDB-lite"/>
    </source>
</evidence>
<evidence type="ECO:0000259" key="9">
    <source>
        <dbReference type="SMART" id="SM00482"/>
    </source>
</evidence>
<dbReference type="SUPFAM" id="SSF56672">
    <property type="entry name" value="DNA/RNA polymerases"/>
    <property type="match status" value="1"/>
</dbReference>
<dbReference type="GO" id="GO:0030008">
    <property type="term" value="C:TRAPP complex"/>
    <property type="evidence" value="ECO:0007669"/>
    <property type="project" value="InterPro"/>
</dbReference>
<reference evidence="10 11" key="1">
    <citation type="submission" date="2014-11" db="EMBL/GenBank/DDBJ databases">
        <title>Genetic blueprint of the zoonotic pathogen Toxocara canis.</title>
        <authorList>
            <person name="Zhu X.-Q."/>
            <person name="Korhonen P.K."/>
            <person name="Cai H."/>
            <person name="Young N.D."/>
            <person name="Nejsum P."/>
            <person name="von Samson-Himmelstjerna G."/>
            <person name="Boag P.R."/>
            <person name="Tan P."/>
            <person name="Li Q."/>
            <person name="Min J."/>
            <person name="Yang Y."/>
            <person name="Wang X."/>
            <person name="Fang X."/>
            <person name="Hall R.S."/>
            <person name="Hofmann A."/>
            <person name="Sternberg P.W."/>
            <person name="Jex A.R."/>
            <person name="Gasser R.B."/>
        </authorList>
    </citation>
    <scope>NUCLEOTIDE SEQUENCE [LARGE SCALE GENOMIC DNA]</scope>
    <source>
        <strain evidence="10">PN_DK_2014</strain>
    </source>
</reference>
<dbReference type="InterPro" id="IPR043502">
    <property type="entry name" value="DNA/RNA_pol_sf"/>
</dbReference>
<dbReference type="InterPro" id="IPR012337">
    <property type="entry name" value="RNaseH-like_sf"/>
</dbReference>
<dbReference type="GO" id="GO:0006264">
    <property type="term" value="P:mitochondrial DNA replication"/>
    <property type="evidence" value="ECO:0007669"/>
    <property type="project" value="TreeGrafter"/>
</dbReference>
<comment type="similarity">
    <text evidence="2">Belongs to the TRAPP small subunits family. BET3 subfamily.</text>
</comment>
<feature type="domain" description="DNA-directed DNA polymerase family A palm" evidence="9">
    <location>
        <begin position="1651"/>
        <end position="1969"/>
    </location>
</feature>
<dbReference type="SUPFAM" id="SSF53098">
    <property type="entry name" value="Ribonuclease H-like"/>
    <property type="match status" value="1"/>
</dbReference>
<comment type="caution">
    <text evidence="10">The sequence shown here is derived from an EMBL/GenBank/DDBJ whole genome shotgun (WGS) entry which is preliminary data.</text>
</comment>
<evidence type="ECO:0000313" key="11">
    <source>
        <dbReference type="Proteomes" id="UP000031036"/>
    </source>
</evidence>
<dbReference type="EMBL" id="JPKZ01000722">
    <property type="protein sequence ID" value="KHN85861.1"/>
    <property type="molecule type" value="Genomic_DNA"/>
</dbReference>
<feature type="compositionally biased region" description="Low complexity" evidence="8">
    <location>
        <begin position="1026"/>
        <end position="1035"/>
    </location>
</feature>
<dbReference type="Gene3D" id="3.30.1380.20">
    <property type="entry name" value="Trafficking protein particle complex subunit 3"/>
    <property type="match status" value="1"/>
</dbReference>
<feature type="region of interest" description="Disordered" evidence="8">
    <location>
        <begin position="477"/>
        <end position="549"/>
    </location>
</feature>
<dbReference type="Proteomes" id="UP000031036">
    <property type="component" value="Unassembled WGS sequence"/>
</dbReference>
<dbReference type="GO" id="GO:0005794">
    <property type="term" value="C:Golgi apparatus"/>
    <property type="evidence" value="ECO:0007669"/>
    <property type="project" value="UniProtKB-SubCell"/>
</dbReference>
<dbReference type="GO" id="GO:0008408">
    <property type="term" value="F:3'-5' exonuclease activity"/>
    <property type="evidence" value="ECO:0007669"/>
    <property type="project" value="TreeGrafter"/>
</dbReference>
<dbReference type="PANTHER" id="PTHR10267:SF0">
    <property type="entry name" value="DNA POLYMERASE SUBUNIT GAMMA-1"/>
    <property type="match status" value="1"/>
</dbReference>
<dbReference type="PROSITE" id="PS00447">
    <property type="entry name" value="DNA_POLYMERASE_A"/>
    <property type="match status" value="1"/>
</dbReference>